<dbReference type="InterPro" id="IPR005762">
    <property type="entry name" value="MurD"/>
</dbReference>
<comment type="function">
    <text evidence="1 17 18">Cell wall formation. Catalyzes the addition of glutamate to the nucleotide precursor UDP-N-acetylmuramoyl-L-alanine (UMA).</text>
</comment>
<dbReference type="GO" id="GO:0005737">
    <property type="term" value="C:cytoplasm"/>
    <property type="evidence" value="ECO:0007669"/>
    <property type="project" value="UniProtKB-SubCell"/>
</dbReference>
<evidence type="ECO:0000256" key="10">
    <source>
        <dbReference type="ARBA" id="ARBA00022840"/>
    </source>
</evidence>
<keyword evidence="11 17" id="KW-0133">Cell shape</keyword>
<dbReference type="Pfam" id="PF08245">
    <property type="entry name" value="Mur_ligase_M"/>
    <property type="match status" value="1"/>
</dbReference>
<evidence type="ECO:0000256" key="1">
    <source>
        <dbReference type="ARBA" id="ARBA00002734"/>
    </source>
</evidence>
<dbReference type="EC" id="6.3.2.9" evidence="5 17"/>
<dbReference type="Gene3D" id="3.40.50.720">
    <property type="entry name" value="NAD(P)-binding Rossmann-like Domain"/>
    <property type="match status" value="1"/>
</dbReference>
<comment type="pathway">
    <text evidence="3 17 18">Cell wall biogenesis; peptidoglycan biosynthesis.</text>
</comment>
<evidence type="ECO:0000256" key="5">
    <source>
        <dbReference type="ARBA" id="ARBA00012212"/>
    </source>
</evidence>
<keyword evidence="8 17" id="KW-0436">Ligase</keyword>
<gene>
    <name evidence="17" type="primary">murD</name>
    <name evidence="21" type="ORF">AS033_04030</name>
</gene>
<protein>
    <recommendedName>
        <fullName evidence="6 17">UDP-N-acetylmuramoylalanine--D-glutamate ligase</fullName>
        <ecNumber evidence="5 17">6.3.2.9</ecNumber>
    </recommendedName>
    <alternativeName>
        <fullName evidence="15 17">D-glutamic acid-adding enzyme</fullName>
    </alternativeName>
    <alternativeName>
        <fullName evidence="14 17">UDP-N-acetylmuramoyl-L-alanyl-D-glutamate synthetase</fullName>
    </alternativeName>
</protein>
<dbReference type="OrthoDB" id="9809796at2"/>
<dbReference type="SUPFAM" id="SSF53623">
    <property type="entry name" value="MurD-like peptide ligases, catalytic domain"/>
    <property type="match status" value="1"/>
</dbReference>
<dbReference type="SMR" id="A0A0V8GLC3"/>
<evidence type="ECO:0000256" key="12">
    <source>
        <dbReference type="ARBA" id="ARBA00022984"/>
    </source>
</evidence>
<feature type="binding site" evidence="17">
    <location>
        <begin position="116"/>
        <end position="122"/>
    </location>
    <ligand>
        <name>ATP</name>
        <dbReference type="ChEBI" id="CHEBI:30616"/>
    </ligand>
</feature>
<dbReference type="Gene3D" id="3.40.1190.10">
    <property type="entry name" value="Mur-like, catalytic domain"/>
    <property type="match status" value="1"/>
</dbReference>
<dbReference type="InterPro" id="IPR036565">
    <property type="entry name" value="Mur-like_cat_sf"/>
</dbReference>
<dbReference type="PANTHER" id="PTHR43692">
    <property type="entry name" value="UDP-N-ACETYLMURAMOYLALANINE--D-GLUTAMATE LIGASE"/>
    <property type="match status" value="1"/>
</dbReference>
<organism evidence="21 22">
    <name type="scientific">Exiguobacterium indicum</name>
    <dbReference type="NCBI Taxonomy" id="296995"/>
    <lineage>
        <taxon>Bacteria</taxon>
        <taxon>Bacillati</taxon>
        <taxon>Bacillota</taxon>
        <taxon>Bacilli</taxon>
        <taxon>Bacillales</taxon>
        <taxon>Bacillales Family XII. Incertae Sedis</taxon>
        <taxon>Exiguobacterium</taxon>
    </lineage>
</organism>
<dbReference type="InterPro" id="IPR036615">
    <property type="entry name" value="Mur_ligase_C_dom_sf"/>
</dbReference>
<keyword evidence="13 17" id="KW-0961">Cell wall biogenesis/degradation</keyword>
<dbReference type="Gene3D" id="3.90.190.20">
    <property type="entry name" value="Mur ligase, C-terminal domain"/>
    <property type="match status" value="1"/>
</dbReference>
<keyword evidence="17 18" id="KW-0131">Cell cycle</keyword>
<evidence type="ECO:0000256" key="2">
    <source>
        <dbReference type="ARBA" id="ARBA00004496"/>
    </source>
</evidence>
<evidence type="ECO:0000256" key="11">
    <source>
        <dbReference type="ARBA" id="ARBA00022960"/>
    </source>
</evidence>
<comment type="subcellular location">
    <subcellularLocation>
        <location evidence="2 17 18">Cytoplasm</location>
    </subcellularLocation>
</comment>
<keyword evidence="17 18" id="KW-0132">Cell division</keyword>
<evidence type="ECO:0000256" key="7">
    <source>
        <dbReference type="ARBA" id="ARBA00022490"/>
    </source>
</evidence>
<comment type="similarity">
    <text evidence="4 17">Belongs to the MurCDEF family.</text>
</comment>
<comment type="catalytic activity">
    <reaction evidence="16 17 18">
        <text>UDP-N-acetyl-alpha-D-muramoyl-L-alanine + D-glutamate + ATP = UDP-N-acetyl-alpha-D-muramoyl-L-alanyl-D-glutamate + ADP + phosphate + H(+)</text>
        <dbReference type="Rhea" id="RHEA:16429"/>
        <dbReference type="ChEBI" id="CHEBI:15378"/>
        <dbReference type="ChEBI" id="CHEBI:29986"/>
        <dbReference type="ChEBI" id="CHEBI:30616"/>
        <dbReference type="ChEBI" id="CHEBI:43474"/>
        <dbReference type="ChEBI" id="CHEBI:83898"/>
        <dbReference type="ChEBI" id="CHEBI:83900"/>
        <dbReference type="ChEBI" id="CHEBI:456216"/>
        <dbReference type="EC" id="6.3.2.9"/>
    </reaction>
</comment>
<proteinExistence type="inferred from homology"/>
<dbReference type="Proteomes" id="UP000053797">
    <property type="component" value="Unassembled WGS sequence"/>
</dbReference>
<dbReference type="Pfam" id="PF02875">
    <property type="entry name" value="Mur_ligase_C"/>
    <property type="match status" value="1"/>
</dbReference>
<dbReference type="GO" id="GO:0009252">
    <property type="term" value="P:peptidoglycan biosynthetic process"/>
    <property type="evidence" value="ECO:0007669"/>
    <property type="project" value="UniProtKB-UniRule"/>
</dbReference>
<keyword evidence="9 17" id="KW-0547">Nucleotide-binding</keyword>
<dbReference type="GO" id="GO:0008764">
    <property type="term" value="F:UDP-N-acetylmuramoylalanine-D-glutamate ligase activity"/>
    <property type="evidence" value="ECO:0007669"/>
    <property type="project" value="UniProtKB-UniRule"/>
</dbReference>
<evidence type="ECO:0000256" key="13">
    <source>
        <dbReference type="ARBA" id="ARBA00023316"/>
    </source>
</evidence>
<keyword evidence="12 17" id="KW-0573">Peptidoglycan synthesis</keyword>
<dbReference type="SUPFAM" id="SSF53244">
    <property type="entry name" value="MurD-like peptide ligases, peptide-binding domain"/>
    <property type="match status" value="1"/>
</dbReference>
<accession>A0A0V8GLC3</accession>
<evidence type="ECO:0000256" key="16">
    <source>
        <dbReference type="ARBA" id="ARBA00047632"/>
    </source>
</evidence>
<reference evidence="21 22" key="1">
    <citation type="journal article" date="2015" name="Int. J. Syst. Evol. Microbiol.">
        <title>Exiguobacterium enclense sp. nov., isolated from sediment.</title>
        <authorList>
            <person name="Dastager S.G."/>
            <person name="Mawlankar R."/>
            <person name="Sonalkar V.V."/>
            <person name="Thorat M.N."/>
            <person name="Mual P."/>
            <person name="Verma A."/>
            <person name="Krishnamurthi S."/>
            <person name="Tang S.K."/>
            <person name="Li W.J."/>
        </authorList>
    </citation>
    <scope>NUCLEOTIDE SEQUENCE [LARGE SCALE GENOMIC DNA]</scope>
    <source>
        <strain evidence="21 22">NIO-1109</strain>
    </source>
</reference>
<dbReference type="GO" id="GO:0051301">
    <property type="term" value="P:cell division"/>
    <property type="evidence" value="ECO:0007669"/>
    <property type="project" value="UniProtKB-KW"/>
</dbReference>
<dbReference type="PANTHER" id="PTHR43692:SF1">
    <property type="entry name" value="UDP-N-ACETYLMURAMOYLALANINE--D-GLUTAMATE LIGASE"/>
    <property type="match status" value="1"/>
</dbReference>
<dbReference type="InterPro" id="IPR004101">
    <property type="entry name" value="Mur_ligase_C"/>
</dbReference>
<dbReference type="InterPro" id="IPR013221">
    <property type="entry name" value="Mur_ligase_cen"/>
</dbReference>
<dbReference type="EMBL" id="LNQL01000001">
    <property type="protein sequence ID" value="KSU51021.1"/>
    <property type="molecule type" value="Genomic_DNA"/>
</dbReference>
<evidence type="ECO:0000313" key="22">
    <source>
        <dbReference type="Proteomes" id="UP000053797"/>
    </source>
</evidence>
<evidence type="ECO:0000256" key="18">
    <source>
        <dbReference type="RuleBase" id="RU003664"/>
    </source>
</evidence>
<dbReference type="AlphaFoldDB" id="A0A0V8GLC3"/>
<keyword evidence="10 17" id="KW-0067">ATP-binding</keyword>
<dbReference type="GO" id="GO:0071555">
    <property type="term" value="P:cell wall organization"/>
    <property type="evidence" value="ECO:0007669"/>
    <property type="project" value="UniProtKB-KW"/>
</dbReference>
<dbReference type="SUPFAM" id="SSF51984">
    <property type="entry name" value="MurCD N-terminal domain"/>
    <property type="match status" value="1"/>
</dbReference>
<feature type="domain" description="Mur ligase central" evidence="20">
    <location>
        <begin position="114"/>
        <end position="285"/>
    </location>
</feature>
<evidence type="ECO:0000256" key="15">
    <source>
        <dbReference type="ARBA" id="ARBA00032324"/>
    </source>
</evidence>
<dbReference type="RefSeq" id="WP_058264784.1">
    <property type="nucleotide sequence ID" value="NZ_FMYN01000001.1"/>
</dbReference>
<evidence type="ECO:0000256" key="14">
    <source>
        <dbReference type="ARBA" id="ARBA00030398"/>
    </source>
</evidence>
<dbReference type="UniPathway" id="UPA00219"/>
<comment type="caution">
    <text evidence="21">The sequence shown here is derived from an EMBL/GenBank/DDBJ whole genome shotgun (WGS) entry which is preliminary data.</text>
</comment>
<dbReference type="GO" id="GO:0008360">
    <property type="term" value="P:regulation of cell shape"/>
    <property type="evidence" value="ECO:0007669"/>
    <property type="project" value="UniProtKB-KW"/>
</dbReference>
<evidence type="ECO:0000313" key="21">
    <source>
        <dbReference type="EMBL" id="KSU51021.1"/>
    </source>
</evidence>
<name>A0A0V8GLC3_9BACL</name>
<feature type="domain" description="Mur ligase C-terminal" evidence="19">
    <location>
        <begin position="308"/>
        <end position="419"/>
    </location>
</feature>
<evidence type="ECO:0000259" key="19">
    <source>
        <dbReference type="Pfam" id="PF02875"/>
    </source>
</evidence>
<keyword evidence="7 17" id="KW-0963">Cytoplasm</keyword>
<evidence type="ECO:0000256" key="4">
    <source>
        <dbReference type="ARBA" id="ARBA00010416"/>
    </source>
</evidence>
<dbReference type="HAMAP" id="MF_00639">
    <property type="entry name" value="MurD"/>
    <property type="match status" value="1"/>
</dbReference>
<evidence type="ECO:0000256" key="3">
    <source>
        <dbReference type="ARBA" id="ARBA00004752"/>
    </source>
</evidence>
<dbReference type="GO" id="GO:0005524">
    <property type="term" value="F:ATP binding"/>
    <property type="evidence" value="ECO:0007669"/>
    <property type="project" value="UniProtKB-UniRule"/>
</dbReference>
<evidence type="ECO:0000256" key="8">
    <source>
        <dbReference type="ARBA" id="ARBA00022598"/>
    </source>
</evidence>
<dbReference type="Pfam" id="PF21799">
    <property type="entry name" value="MurD-like_N"/>
    <property type="match status" value="1"/>
</dbReference>
<evidence type="ECO:0000256" key="6">
    <source>
        <dbReference type="ARBA" id="ARBA00015655"/>
    </source>
</evidence>
<sequence length="448" mass="48581">MEQRQWNDQKVLVLGTAKSGIAAARYLASVGAEVTVNDGKTPSESDQATLASLDVKTVYGEHPLTLLDDIDLIVKNPGIPYHIDLLQEALRRDIPVWTEVELAYQATDATWIAITGSNGKTTTTTLVHELLKTGTRRVHLAGNIGFPAIEIACQAKQDDIIVIELSSFQLMGIEQFRPYTAAFLNLSPAHLDYHGDFESYGEAKARIFKNMKETDRLVLNADDASVNALGKTAEVTPLLFSRRQSAYAEIMNETLTINGTSILPVSELALGGGHNVENVLAALTLVEPFNLALSDVQHVLRTFGGVEHRTQFVGEIAGRKVYNDSKATNNVATEAALSGFTAPIIWLCGGLERGADLTPLLDAMKHVKHVIGLGETGHRFGTLASENGYASTVVEAMDEAVKVAFEVSRPGDIILLSPASASWDQYKTYEERGDHFVRAVHEVGGTTV</sequence>
<evidence type="ECO:0000256" key="17">
    <source>
        <dbReference type="HAMAP-Rule" id="MF_00639"/>
    </source>
</evidence>
<evidence type="ECO:0000256" key="9">
    <source>
        <dbReference type="ARBA" id="ARBA00022741"/>
    </source>
</evidence>
<evidence type="ECO:0000259" key="20">
    <source>
        <dbReference type="Pfam" id="PF08245"/>
    </source>
</evidence>
<dbReference type="NCBIfam" id="TIGR01087">
    <property type="entry name" value="murD"/>
    <property type="match status" value="1"/>
</dbReference>